<dbReference type="Proteomes" id="UP001589813">
    <property type="component" value="Unassembled WGS sequence"/>
</dbReference>
<accession>A0ABV6BC84</accession>
<comment type="caution">
    <text evidence="1">The sequence shown here is derived from an EMBL/GenBank/DDBJ whole genome shotgun (WGS) entry which is preliminary data.</text>
</comment>
<reference evidence="1 2" key="1">
    <citation type="submission" date="2024-09" db="EMBL/GenBank/DDBJ databases">
        <authorList>
            <person name="Sun Q."/>
            <person name="Mori K."/>
        </authorList>
    </citation>
    <scope>NUCLEOTIDE SEQUENCE [LARGE SCALE GENOMIC DNA]</scope>
    <source>
        <strain evidence="1 2">KCTC 23315</strain>
    </source>
</reference>
<sequence length="120" mass="13463">MTNLVSYFRKTEATTLLEMHFKPLTVSPNFAQVSFLHQIHETECGGDNLAEHPFACILTDHETGHSVLLSRTEENHIVFHGFFDDSEQAYDFACDHFMAEFHQSQFAALAVAADETGAAQ</sequence>
<keyword evidence="2" id="KW-1185">Reference proteome</keyword>
<protein>
    <submittedName>
        <fullName evidence="1">Uncharacterized protein</fullName>
    </submittedName>
</protein>
<organism evidence="1 2">
    <name type="scientific">Rheinheimera tilapiae</name>
    <dbReference type="NCBI Taxonomy" id="875043"/>
    <lineage>
        <taxon>Bacteria</taxon>
        <taxon>Pseudomonadati</taxon>
        <taxon>Pseudomonadota</taxon>
        <taxon>Gammaproteobacteria</taxon>
        <taxon>Chromatiales</taxon>
        <taxon>Chromatiaceae</taxon>
        <taxon>Rheinheimera</taxon>
    </lineage>
</organism>
<dbReference type="EMBL" id="JBHLXP010000001">
    <property type="protein sequence ID" value="MFC0048498.1"/>
    <property type="molecule type" value="Genomic_DNA"/>
</dbReference>
<dbReference type="RefSeq" id="WP_377242743.1">
    <property type="nucleotide sequence ID" value="NZ_JBHLXP010000001.1"/>
</dbReference>
<gene>
    <name evidence="1" type="ORF">ACFFJP_09365</name>
</gene>
<name>A0ABV6BC84_9GAMM</name>
<proteinExistence type="predicted"/>
<evidence type="ECO:0000313" key="2">
    <source>
        <dbReference type="Proteomes" id="UP001589813"/>
    </source>
</evidence>
<evidence type="ECO:0000313" key="1">
    <source>
        <dbReference type="EMBL" id="MFC0048498.1"/>
    </source>
</evidence>